<keyword evidence="2" id="KW-0238">DNA-binding</keyword>
<accession>A0A6G4QZI3</accession>
<keyword evidence="3" id="KW-0804">Transcription</keyword>
<dbReference type="InterPro" id="IPR009057">
    <property type="entry name" value="Homeodomain-like_sf"/>
</dbReference>
<dbReference type="Gene3D" id="1.10.10.60">
    <property type="entry name" value="Homeodomain-like"/>
    <property type="match status" value="1"/>
</dbReference>
<dbReference type="InterPro" id="IPR020449">
    <property type="entry name" value="Tscrpt_reg_AraC-type_HTH"/>
</dbReference>
<dbReference type="GO" id="GO:0043565">
    <property type="term" value="F:sequence-specific DNA binding"/>
    <property type="evidence" value="ECO:0007669"/>
    <property type="project" value="InterPro"/>
</dbReference>
<dbReference type="Pfam" id="PF12833">
    <property type="entry name" value="HTH_18"/>
    <property type="match status" value="1"/>
</dbReference>
<dbReference type="PANTHER" id="PTHR46796:SF14">
    <property type="entry name" value="TRANSCRIPTIONAL REGULATORY PROTEIN"/>
    <property type="match status" value="1"/>
</dbReference>
<name>A0A6G4QZI3_9CAUL</name>
<dbReference type="RefSeq" id="WP_165259819.1">
    <property type="nucleotide sequence ID" value="NZ_JAAKGT010000006.1"/>
</dbReference>
<gene>
    <name evidence="5" type="ORF">G5B46_14865</name>
</gene>
<evidence type="ECO:0000313" key="5">
    <source>
        <dbReference type="EMBL" id="NGM50893.1"/>
    </source>
</evidence>
<protein>
    <submittedName>
        <fullName evidence="5">Helix-turn-helix transcriptional regulator</fullName>
    </submittedName>
</protein>
<evidence type="ECO:0000256" key="2">
    <source>
        <dbReference type="ARBA" id="ARBA00023125"/>
    </source>
</evidence>
<evidence type="ECO:0000256" key="1">
    <source>
        <dbReference type="ARBA" id="ARBA00023015"/>
    </source>
</evidence>
<comment type="caution">
    <text evidence="5">The sequence shown here is derived from an EMBL/GenBank/DDBJ whole genome shotgun (WGS) entry which is preliminary data.</text>
</comment>
<dbReference type="PRINTS" id="PR00032">
    <property type="entry name" value="HTHARAC"/>
</dbReference>
<dbReference type="SUPFAM" id="SSF46689">
    <property type="entry name" value="Homeodomain-like"/>
    <property type="match status" value="2"/>
</dbReference>
<dbReference type="AlphaFoldDB" id="A0A6G4QZI3"/>
<evidence type="ECO:0000256" key="3">
    <source>
        <dbReference type="ARBA" id="ARBA00023163"/>
    </source>
</evidence>
<dbReference type="PROSITE" id="PS01124">
    <property type="entry name" value="HTH_ARAC_FAMILY_2"/>
    <property type="match status" value="1"/>
</dbReference>
<feature type="domain" description="HTH araC/xylS-type" evidence="4">
    <location>
        <begin position="43"/>
        <end position="141"/>
    </location>
</feature>
<dbReference type="GO" id="GO:0003700">
    <property type="term" value="F:DNA-binding transcription factor activity"/>
    <property type="evidence" value="ECO:0007669"/>
    <property type="project" value="InterPro"/>
</dbReference>
<dbReference type="InterPro" id="IPR050204">
    <property type="entry name" value="AraC_XylS_family_regulators"/>
</dbReference>
<dbReference type="EMBL" id="JAAKGT010000006">
    <property type="protein sequence ID" value="NGM50893.1"/>
    <property type="molecule type" value="Genomic_DNA"/>
</dbReference>
<keyword evidence="1" id="KW-0805">Transcription regulation</keyword>
<dbReference type="InterPro" id="IPR018060">
    <property type="entry name" value="HTH_AraC"/>
</dbReference>
<reference evidence="5" key="1">
    <citation type="submission" date="2020-02" db="EMBL/GenBank/DDBJ databases">
        <authorList>
            <person name="Gao J."/>
            <person name="Sun J."/>
        </authorList>
    </citation>
    <scope>NUCLEOTIDE SEQUENCE</scope>
    <source>
        <strain evidence="5">602-2</strain>
    </source>
</reference>
<organism evidence="5">
    <name type="scientific">Caulobacter sp. 602-2</name>
    <dbReference type="NCBI Taxonomy" id="2710887"/>
    <lineage>
        <taxon>Bacteria</taxon>
        <taxon>Pseudomonadati</taxon>
        <taxon>Pseudomonadota</taxon>
        <taxon>Alphaproteobacteria</taxon>
        <taxon>Caulobacterales</taxon>
        <taxon>Caulobacteraceae</taxon>
        <taxon>Caulobacter</taxon>
    </lineage>
</organism>
<sequence>MAQIEITKGLGAEIVRHAPTPVEHPATPVEPPRWEGLLPWQARRVRDYVDSDLGGRLSIRTAAQRAKLSPSYFSRRFRQSFGVTFSRFVALRRIELAQSMMVIGATSLCQIALACGFTDQAHFTRTFGGLTGSTPSQWRRTAALEGRSAEAMGSC</sequence>
<evidence type="ECO:0000259" key="4">
    <source>
        <dbReference type="PROSITE" id="PS01124"/>
    </source>
</evidence>
<proteinExistence type="predicted"/>
<dbReference type="PANTHER" id="PTHR46796">
    <property type="entry name" value="HTH-TYPE TRANSCRIPTIONAL ACTIVATOR RHAS-RELATED"/>
    <property type="match status" value="1"/>
</dbReference>
<dbReference type="SMART" id="SM00342">
    <property type="entry name" value="HTH_ARAC"/>
    <property type="match status" value="1"/>
</dbReference>